<name>A0ABX3F7J8_9VIBR</name>
<gene>
    <name evidence="1" type="ORF">BIY21_03710</name>
</gene>
<evidence type="ECO:0000313" key="1">
    <source>
        <dbReference type="EMBL" id="OLQ86545.1"/>
    </source>
</evidence>
<evidence type="ECO:0000313" key="2">
    <source>
        <dbReference type="Proteomes" id="UP000186206"/>
    </source>
</evidence>
<accession>A0ABX3F7J8</accession>
<keyword evidence="2" id="KW-1185">Reference proteome</keyword>
<dbReference type="EMBL" id="MJMI01000131">
    <property type="protein sequence ID" value="OLQ86545.1"/>
    <property type="molecule type" value="Genomic_DNA"/>
</dbReference>
<dbReference type="RefSeq" id="WP_075651994.1">
    <property type="nucleotide sequence ID" value="NZ_AP019657.1"/>
</dbReference>
<sequence length="525" mass="58388">MHQKTRLLIASIGLTLGIGAFFFVSNTESAQPTGTTAQSDELTFKHNNADTLVAMNEFERAQAADTLRSTDVDDSGNQDALQHNSKLSNLEQELLAEQFNQQQQSTTTIVANEDDSSLSGAEANGRPVINQEVHRAIQASIDQWQWAVNTPVRDTLNLAGLFEDPENDLLSVRVAVEADGLKITGYPLVNIFGLPVATNGRGALVVEASDSQNLGDDTDWVTTQFSLPAVDGLVQTLFPLEGETLYRLETTNNLAGKFTNYEVVYCQAFKFVNQQVYFAAAKDKTHCPSEEQLEPIGRYEIASEQQLVLTSDRSLFDAAQTWTLKKQYDSVQQQGVTNYFVSVDNGRQHESYTMQKDKRAMEARINGVTGQYVFQNEWFDFLLPVNSEQYLMTKYANYIYDYKTEVAGPNGETTDSDLNLKAYSSSLTCAQVAPMFDNGVLGGVGKYGVDIISTNYPAHPAYSLDCFEFVSNEQTGQISLAFDLAYSPYEEFVPGEVYSYVLKPKPQFADRIEEIKLNLIYAESN</sequence>
<reference evidence="1 2" key="1">
    <citation type="submission" date="2016-09" db="EMBL/GenBank/DDBJ databases">
        <title>Genomic Taxonomy of the Vibrionaceae.</title>
        <authorList>
            <person name="Gonzalez-Castillo A."/>
            <person name="Gomez-Gil B."/>
            <person name="Enciso-Ibarra K."/>
        </authorList>
    </citation>
    <scope>NUCLEOTIDE SEQUENCE [LARGE SCALE GENOMIC DNA]</scope>
    <source>
        <strain evidence="1 2">CAIM 1731</strain>
    </source>
</reference>
<organism evidence="1 2">
    <name type="scientific">Vibrio ponticus</name>
    <dbReference type="NCBI Taxonomy" id="265668"/>
    <lineage>
        <taxon>Bacteria</taxon>
        <taxon>Pseudomonadati</taxon>
        <taxon>Pseudomonadota</taxon>
        <taxon>Gammaproteobacteria</taxon>
        <taxon>Vibrionales</taxon>
        <taxon>Vibrionaceae</taxon>
        <taxon>Vibrio</taxon>
    </lineage>
</organism>
<protein>
    <submittedName>
        <fullName evidence="1">Uncharacterized protein</fullName>
    </submittedName>
</protein>
<proteinExistence type="predicted"/>
<dbReference type="Proteomes" id="UP000186206">
    <property type="component" value="Unassembled WGS sequence"/>
</dbReference>
<comment type="caution">
    <text evidence="1">The sequence shown here is derived from an EMBL/GenBank/DDBJ whole genome shotgun (WGS) entry which is preliminary data.</text>
</comment>